<evidence type="ECO:0000313" key="1">
    <source>
        <dbReference type="EMBL" id="MBC8587729.1"/>
    </source>
</evidence>
<protein>
    <submittedName>
        <fullName evidence="1">Nucleotidyl transferase AbiEii/AbiGii toxin family protein</fullName>
    </submittedName>
</protein>
<dbReference type="Pfam" id="PF08843">
    <property type="entry name" value="AbiEii"/>
    <property type="match status" value="1"/>
</dbReference>
<dbReference type="GO" id="GO:0016740">
    <property type="term" value="F:transferase activity"/>
    <property type="evidence" value="ECO:0007669"/>
    <property type="project" value="UniProtKB-KW"/>
</dbReference>
<proteinExistence type="predicted"/>
<dbReference type="RefSeq" id="WP_262429172.1">
    <property type="nucleotide sequence ID" value="NZ_JACRTG010000016.1"/>
</dbReference>
<dbReference type="EMBL" id="JACRTG010000016">
    <property type="protein sequence ID" value="MBC8587729.1"/>
    <property type="molecule type" value="Genomic_DNA"/>
</dbReference>
<accession>A0A926IJ74</accession>
<dbReference type="AlphaFoldDB" id="A0A926IJ74"/>
<keyword evidence="1" id="KW-0808">Transferase</keyword>
<dbReference type="Proteomes" id="UP000601171">
    <property type="component" value="Unassembled WGS sequence"/>
</dbReference>
<organism evidence="1 2">
    <name type="scientific">Paratissierella segnis</name>
    <dbReference type="NCBI Taxonomy" id="2763679"/>
    <lineage>
        <taxon>Bacteria</taxon>
        <taxon>Bacillati</taxon>
        <taxon>Bacillota</taxon>
        <taxon>Tissierellia</taxon>
        <taxon>Tissierellales</taxon>
        <taxon>Tissierellaceae</taxon>
        <taxon>Paratissierella</taxon>
    </lineage>
</organism>
<keyword evidence="2" id="KW-1185">Reference proteome</keyword>
<dbReference type="InterPro" id="IPR014942">
    <property type="entry name" value="AbiEii"/>
</dbReference>
<sequence>MSRKAMSLKAKIRNLAKEKDISAQVILQNYMFERFLERLSKSNYKNNFILKGGMLIAALVGIDNRSTMDMDATIKNYPITIDSLTKAITEICNIEVDDDVNFSFMGIEPIRDDDIYGGYRVGIRADYDTIITPLSIDITTGDVITPREVFYSFKMIFDEGTIGVWAYNIETVLAEKLETILQRGELNTRPRDFYDIYILVNTQEFNSLVFSEALKKTIEHRETIHILNDTLERIKAIETSEILKDRWVKYSKNYPYAEDISYEDTVKALKMLLWG</sequence>
<comment type="caution">
    <text evidence="1">The sequence shown here is derived from an EMBL/GenBank/DDBJ whole genome shotgun (WGS) entry which is preliminary data.</text>
</comment>
<gene>
    <name evidence="1" type="ORF">H8707_05695</name>
</gene>
<reference evidence="1" key="1">
    <citation type="submission" date="2020-08" db="EMBL/GenBank/DDBJ databases">
        <title>Genome public.</title>
        <authorList>
            <person name="Liu C."/>
            <person name="Sun Q."/>
        </authorList>
    </citation>
    <scope>NUCLEOTIDE SEQUENCE</scope>
    <source>
        <strain evidence="1">BX21</strain>
    </source>
</reference>
<name>A0A926IJ74_9FIRM</name>
<evidence type="ECO:0000313" key="2">
    <source>
        <dbReference type="Proteomes" id="UP000601171"/>
    </source>
</evidence>